<evidence type="ECO:0000256" key="3">
    <source>
        <dbReference type="ARBA" id="ARBA00022448"/>
    </source>
</evidence>
<dbReference type="RefSeq" id="WP_186833227.1">
    <property type="nucleotide sequence ID" value="NZ_JAEQMG010000129.1"/>
</dbReference>
<keyword evidence="10" id="KW-1185">Reference proteome</keyword>
<keyword evidence="3" id="KW-0813">Transport</keyword>
<evidence type="ECO:0000256" key="6">
    <source>
        <dbReference type="ARBA" id="ARBA00022989"/>
    </source>
</evidence>
<evidence type="ECO:0000313" key="9">
    <source>
        <dbReference type="EMBL" id="MBK6089376.1"/>
    </source>
</evidence>
<keyword evidence="4" id="KW-1003">Cell membrane</keyword>
<feature type="transmembrane region" description="Helical" evidence="8">
    <location>
        <begin position="69"/>
        <end position="89"/>
    </location>
</feature>
<dbReference type="EMBL" id="JAEQMG010000129">
    <property type="protein sequence ID" value="MBK6089376.1"/>
    <property type="molecule type" value="Genomic_DNA"/>
</dbReference>
<feature type="transmembrane region" description="Helical" evidence="8">
    <location>
        <begin position="162"/>
        <end position="182"/>
    </location>
</feature>
<evidence type="ECO:0000313" key="10">
    <source>
        <dbReference type="Proteomes" id="UP000633365"/>
    </source>
</evidence>
<keyword evidence="5 8" id="KW-0812">Transmembrane</keyword>
<gene>
    <name evidence="9" type="ORF">JKK62_12115</name>
</gene>
<feature type="transmembrane region" description="Helical" evidence="8">
    <location>
        <begin position="225"/>
        <end position="247"/>
    </location>
</feature>
<evidence type="ECO:0000256" key="5">
    <source>
        <dbReference type="ARBA" id="ARBA00022692"/>
    </source>
</evidence>
<feature type="transmembrane region" description="Helical" evidence="8">
    <location>
        <begin position="130"/>
        <end position="150"/>
    </location>
</feature>
<dbReference type="PANTHER" id="PTHR36838">
    <property type="entry name" value="AUXIN EFFLUX CARRIER FAMILY PROTEIN"/>
    <property type="match status" value="1"/>
</dbReference>
<dbReference type="GO" id="GO:0055085">
    <property type="term" value="P:transmembrane transport"/>
    <property type="evidence" value="ECO:0007669"/>
    <property type="project" value="InterPro"/>
</dbReference>
<sequence length="309" mass="33935">MFLENFLVIGQQVIVLFILIAVGFICGKKGVITEHASKVMTDIVLYAVTPCVMVSAFQREFSMETLGKVLTAAVTALVILAVSVLIARLVFRQKDIARRKVLQFSVIFSNCGFMSLPLQKELLGEDGWFFGSIFVAVFNIVVWTYGLFDMSGDKKQLSIKRLAFNPGIIGAIAAILLFVFGVQLPPVVAQPITHLANLNTPLPMLIIGFYLSQANFKKAFSDRDAYLASVFRLLIIPLAAAFAMFFLKLDRTMVIAFTIACSAPTAATTTMFSAKFNRDTELSVSVVASTTLLSLVTMPLIVSLIWSLY</sequence>
<evidence type="ECO:0000256" key="1">
    <source>
        <dbReference type="ARBA" id="ARBA00004651"/>
    </source>
</evidence>
<keyword evidence="6 8" id="KW-1133">Transmembrane helix</keyword>
<feature type="transmembrane region" description="Helical" evidence="8">
    <location>
        <begin position="253"/>
        <end position="274"/>
    </location>
</feature>
<feature type="transmembrane region" description="Helical" evidence="8">
    <location>
        <begin position="39"/>
        <end position="57"/>
    </location>
</feature>
<comment type="caution">
    <text evidence="9">The sequence shown here is derived from an EMBL/GenBank/DDBJ whole genome shotgun (WGS) entry which is preliminary data.</text>
</comment>
<dbReference type="GO" id="GO:0005886">
    <property type="term" value="C:plasma membrane"/>
    <property type="evidence" value="ECO:0007669"/>
    <property type="project" value="UniProtKB-SubCell"/>
</dbReference>
<organism evidence="9 10">
    <name type="scientific">Ruminococcus difficilis</name>
    <dbReference type="NCBI Taxonomy" id="2763069"/>
    <lineage>
        <taxon>Bacteria</taxon>
        <taxon>Bacillati</taxon>
        <taxon>Bacillota</taxon>
        <taxon>Clostridia</taxon>
        <taxon>Eubacteriales</taxon>
        <taxon>Oscillospiraceae</taxon>
        <taxon>Ruminococcus</taxon>
    </lineage>
</organism>
<evidence type="ECO:0000256" key="7">
    <source>
        <dbReference type="ARBA" id="ARBA00023136"/>
    </source>
</evidence>
<name>A0A934WT29_9FIRM</name>
<feature type="transmembrane region" description="Helical" evidence="8">
    <location>
        <begin position="286"/>
        <end position="308"/>
    </location>
</feature>
<reference evidence="9" key="1">
    <citation type="submission" date="2021-01" db="EMBL/GenBank/DDBJ databases">
        <title>Genome public.</title>
        <authorList>
            <person name="Liu C."/>
            <person name="Sun Q."/>
        </authorList>
    </citation>
    <scope>NUCLEOTIDE SEQUENCE</scope>
    <source>
        <strain evidence="9">M6</strain>
    </source>
</reference>
<dbReference type="Proteomes" id="UP000633365">
    <property type="component" value="Unassembled WGS sequence"/>
</dbReference>
<feature type="transmembrane region" description="Helical" evidence="8">
    <location>
        <begin position="194"/>
        <end position="213"/>
    </location>
</feature>
<feature type="transmembrane region" description="Helical" evidence="8">
    <location>
        <begin position="6"/>
        <end position="27"/>
    </location>
</feature>
<comment type="subcellular location">
    <subcellularLocation>
        <location evidence="1">Cell membrane</location>
        <topology evidence="1">Multi-pass membrane protein</topology>
    </subcellularLocation>
</comment>
<accession>A0A934WT29</accession>
<dbReference type="PANTHER" id="PTHR36838:SF1">
    <property type="entry name" value="SLR1864 PROTEIN"/>
    <property type="match status" value="1"/>
</dbReference>
<dbReference type="InterPro" id="IPR038770">
    <property type="entry name" value="Na+/solute_symporter_sf"/>
</dbReference>
<keyword evidence="7 8" id="KW-0472">Membrane</keyword>
<comment type="similarity">
    <text evidence="2">Belongs to the auxin efflux carrier (TC 2.A.69) family.</text>
</comment>
<evidence type="ECO:0000256" key="2">
    <source>
        <dbReference type="ARBA" id="ARBA00010145"/>
    </source>
</evidence>
<dbReference type="AlphaFoldDB" id="A0A934WT29"/>
<dbReference type="Pfam" id="PF03547">
    <property type="entry name" value="Mem_trans"/>
    <property type="match status" value="2"/>
</dbReference>
<evidence type="ECO:0000256" key="8">
    <source>
        <dbReference type="SAM" id="Phobius"/>
    </source>
</evidence>
<protein>
    <submittedName>
        <fullName evidence="9">AEC family transporter</fullName>
    </submittedName>
</protein>
<proteinExistence type="inferred from homology"/>
<evidence type="ECO:0000256" key="4">
    <source>
        <dbReference type="ARBA" id="ARBA00022475"/>
    </source>
</evidence>
<dbReference type="InterPro" id="IPR004776">
    <property type="entry name" value="Mem_transp_PIN-like"/>
</dbReference>
<dbReference type="Gene3D" id="1.20.1530.20">
    <property type="match status" value="1"/>
</dbReference>